<dbReference type="AlphaFoldDB" id="A0A6B0RPN2"/>
<evidence type="ECO:0000313" key="2">
    <source>
        <dbReference type="Proteomes" id="UP000322234"/>
    </source>
</evidence>
<dbReference type="EMBL" id="VBQZ03000054">
    <property type="protein sequence ID" value="MXQ89343.1"/>
    <property type="molecule type" value="Genomic_DNA"/>
</dbReference>
<proteinExistence type="predicted"/>
<dbReference type="Proteomes" id="UP000322234">
    <property type="component" value="Unassembled WGS sequence"/>
</dbReference>
<sequence>MKLERAHFYKEKAFTEAFEAENESELGPILQIRARFWRDEGTANGKRNLAAVMGQLDGVGDALQVSRSAVPTRRRGSCTPLEMLWDFQDVVQGIGLEVGE</sequence>
<protein>
    <submittedName>
        <fullName evidence="1">Uncharacterized protein</fullName>
    </submittedName>
</protein>
<evidence type="ECO:0000313" key="1">
    <source>
        <dbReference type="EMBL" id="MXQ89343.1"/>
    </source>
</evidence>
<name>A0A6B0RPN2_9CETA</name>
<gene>
    <name evidence="1" type="ORF">E5288_WYG015870</name>
</gene>
<keyword evidence="2" id="KW-1185">Reference proteome</keyword>
<accession>A0A6B0RPN2</accession>
<reference evidence="1" key="1">
    <citation type="submission" date="2019-10" db="EMBL/GenBank/DDBJ databases">
        <title>The sequence and de novo assembly of the wild yak genome.</title>
        <authorList>
            <person name="Liu Y."/>
        </authorList>
    </citation>
    <scope>NUCLEOTIDE SEQUENCE [LARGE SCALE GENOMIC DNA]</scope>
    <source>
        <strain evidence="1">WY2019</strain>
    </source>
</reference>
<comment type="caution">
    <text evidence="1">The sequence shown here is derived from an EMBL/GenBank/DDBJ whole genome shotgun (WGS) entry which is preliminary data.</text>
</comment>
<organism evidence="1 2">
    <name type="scientific">Bos mutus</name>
    <name type="common">wild yak</name>
    <dbReference type="NCBI Taxonomy" id="72004"/>
    <lineage>
        <taxon>Eukaryota</taxon>
        <taxon>Metazoa</taxon>
        <taxon>Chordata</taxon>
        <taxon>Craniata</taxon>
        <taxon>Vertebrata</taxon>
        <taxon>Euteleostomi</taxon>
        <taxon>Mammalia</taxon>
        <taxon>Eutheria</taxon>
        <taxon>Laurasiatheria</taxon>
        <taxon>Artiodactyla</taxon>
        <taxon>Ruminantia</taxon>
        <taxon>Pecora</taxon>
        <taxon>Bovidae</taxon>
        <taxon>Bovinae</taxon>
        <taxon>Bos</taxon>
    </lineage>
</organism>